<dbReference type="InterPro" id="IPR009003">
    <property type="entry name" value="Peptidase_S1_PA"/>
</dbReference>
<dbReference type="SUPFAM" id="SSF50494">
    <property type="entry name" value="Trypsin-like serine proteases"/>
    <property type="match status" value="1"/>
</dbReference>
<feature type="domain" description="vWA-MoxR associated protein middle region 0" evidence="1">
    <location>
        <begin position="416"/>
        <end position="460"/>
    </location>
</feature>
<organism evidence="3 4">
    <name type="scientific">Streptomyces xinghaiensis</name>
    <dbReference type="NCBI Taxonomy" id="1038928"/>
    <lineage>
        <taxon>Bacteria</taxon>
        <taxon>Bacillati</taxon>
        <taxon>Actinomycetota</taxon>
        <taxon>Actinomycetes</taxon>
        <taxon>Kitasatosporales</taxon>
        <taxon>Streptomycetaceae</taxon>
        <taxon>Streptomyces</taxon>
    </lineage>
</organism>
<gene>
    <name evidence="3" type="ORF">SFRA_031915</name>
</gene>
<dbReference type="Proteomes" id="UP000028058">
    <property type="component" value="Unassembled WGS sequence"/>
</dbReference>
<evidence type="ECO:0000313" key="4">
    <source>
        <dbReference type="Proteomes" id="UP000028058"/>
    </source>
</evidence>
<dbReference type="Pfam" id="PF13365">
    <property type="entry name" value="Trypsin_2"/>
    <property type="match status" value="1"/>
</dbReference>
<dbReference type="GO" id="GO:0006508">
    <property type="term" value="P:proteolysis"/>
    <property type="evidence" value="ECO:0007669"/>
    <property type="project" value="UniProtKB-KW"/>
</dbReference>
<evidence type="ECO:0000259" key="1">
    <source>
        <dbReference type="Pfam" id="PF19916"/>
    </source>
</evidence>
<dbReference type="AlphaFoldDB" id="A0A3R7FJQ1"/>
<feature type="domain" description="vWA-MoxR associated protein C-terminal" evidence="2">
    <location>
        <begin position="491"/>
        <end position="715"/>
    </location>
</feature>
<proteinExistence type="predicted"/>
<evidence type="ECO:0000259" key="2">
    <source>
        <dbReference type="Pfam" id="PF20028"/>
    </source>
</evidence>
<reference evidence="3 4" key="1">
    <citation type="journal article" date="2014" name="Genome Announc.">
        <title>Draft Genome Sequence of Streptomyces fradiae ATCC 19609, a Strain Highly Sensitive to Antibiotics.</title>
        <authorList>
            <person name="Bekker O.B."/>
            <person name="Klimina K.M."/>
            <person name="Vatlin A.A."/>
            <person name="Zakharevich N.V."/>
            <person name="Kasianov A.S."/>
            <person name="Danilenko V.N."/>
        </authorList>
    </citation>
    <scope>NUCLEOTIDE SEQUENCE [LARGE SCALE GENOMIC DNA]</scope>
    <source>
        <strain evidence="3 4">ATCC 19609</strain>
    </source>
</reference>
<dbReference type="Pfam" id="PF19916">
    <property type="entry name" value="VMAP-M0"/>
    <property type="match status" value="1"/>
</dbReference>
<accession>A0A3R7FJQ1</accession>
<dbReference type="RefSeq" id="WP_043465104.1">
    <property type="nucleotide sequence ID" value="NZ_CP134822.1"/>
</dbReference>
<sequence length="735" mass="78815">MGWFGSVSDGAADEGRGGLVGVLSADHRRTAGAGVYLAHRTLLTCAHVVNEALGHDILEPRYPGPTALQTVFPELDPGARHPARLVAWVPPRPVDGSDGPVPCGAMEWAGDLAVLELDGEPPPAARPVAWVEMATGQEIRTWYGGGQRFSYADVRVGSCNGRVGYLDGQLSGAAIGPGYSGGPLWSLHDAAVVGLVAGHVSQPGGPFEAQHVLRRSWALPWQAVRRELERAGYPAPSGGAEVSHAAGSTADWVRELVLGPLRTLLGEPALRADQCRALASQLGLECASAGAPSIDELASLLLSVERALPTLVESLAPTLGDSIPRAEVNRLLSAGRLAEAPRLLSVAEHQSLLSRLHRVAEADSFLLPRAARAALPHTPLPEPLCAAESERESLDTVVRGLEMCGDGASVPEETPGVPALMRFVEHVAAGSSTRECVALQGWNDRLARRLGIHSSALDERRSDALAWIGRRTAPETRVVVALDQHPGDPRDHYHAAVWRVRADGVASRAYTGSTRPRASGEIATLVREVVGSMEGTHGGTPLVEFVVDRSGLQLPVDAWEPTDPSELVPAALGEDFHVVLRCPQLRRRSRTGVGDWRRRWAARDHCVPLTVDEQTGGDRELIRLLRTTHRDCSRVVLHCGREQRPRLLDICLAMGVPVLLWDRAATGGDTAHHLQKVQPTASLAELPERVRCFRVDTCADPDASPARPALVWEDADLDLPPELRLAEPWDGADAS</sequence>
<dbReference type="InterPro" id="IPR045450">
    <property type="entry name" value="VMAP_C"/>
</dbReference>
<keyword evidence="3" id="KW-0645">Protease</keyword>
<dbReference type="EMBL" id="JNAD02000024">
    <property type="protein sequence ID" value="RKM90232.1"/>
    <property type="molecule type" value="Genomic_DNA"/>
</dbReference>
<name>A0A3R7FJQ1_9ACTN</name>
<dbReference type="Pfam" id="PF20028">
    <property type="entry name" value="VMAP-C"/>
    <property type="match status" value="1"/>
</dbReference>
<protein>
    <submittedName>
        <fullName evidence="3">Serine protease</fullName>
    </submittedName>
</protein>
<keyword evidence="3" id="KW-0378">Hydrolase</keyword>
<comment type="caution">
    <text evidence="3">The sequence shown here is derived from an EMBL/GenBank/DDBJ whole genome shotgun (WGS) entry which is preliminary data.</text>
</comment>
<dbReference type="GO" id="GO:0008233">
    <property type="term" value="F:peptidase activity"/>
    <property type="evidence" value="ECO:0007669"/>
    <property type="project" value="UniProtKB-KW"/>
</dbReference>
<keyword evidence="4" id="KW-1185">Reference proteome</keyword>
<dbReference type="InterPro" id="IPR045555">
    <property type="entry name" value="VMAP-M0"/>
</dbReference>
<evidence type="ECO:0000313" key="3">
    <source>
        <dbReference type="EMBL" id="RKM90232.1"/>
    </source>
</evidence>